<evidence type="ECO:0000256" key="5">
    <source>
        <dbReference type="ARBA" id="ARBA00023163"/>
    </source>
</evidence>
<accession>A0ABZ1W2E8</accession>
<dbReference type="Gene3D" id="1.10.1740.10">
    <property type="match status" value="1"/>
</dbReference>
<name>A0ABZ1W2E8_9ACTN</name>
<dbReference type="RefSeq" id="WP_329500452.1">
    <property type="nucleotide sequence ID" value="NZ_CP108460.1"/>
</dbReference>
<dbReference type="InterPro" id="IPR014284">
    <property type="entry name" value="RNA_pol_sigma-70_dom"/>
</dbReference>
<evidence type="ECO:0000313" key="9">
    <source>
        <dbReference type="EMBL" id="WUS54998.1"/>
    </source>
</evidence>
<dbReference type="InterPro" id="IPR039425">
    <property type="entry name" value="RNA_pol_sigma-70-like"/>
</dbReference>
<dbReference type="InterPro" id="IPR013249">
    <property type="entry name" value="RNA_pol_sigma70_r4_t2"/>
</dbReference>
<keyword evidence="10" id="KW-1185">Reference proteome</keyword>
<evidence type="ECO:0000256" key="2">
    <source>
        <dbReference type="ARBA" id="ARBA00023015"/>
    </source>
</evidence>
<dbReference type="Pfam" id="PF04542">
    <property type="entry name" value="Sigma70_r2"/>
    <property type="match status" value="1"/>
</dbReference>
<dbReference type="NCBIfam" id="TIGR02937">
    <property type="entry name" value="sigma70-ECF"/>
    <property type="match status" value="1"/>
</dbReference>
<evidence type="ECO:0000256" key="4">
    <source>
        <dbReference type="ARBA" id="ARBA00023125"/>
    </source>
</evidence>
<comment type="similarity">
    <text evidence="1">Belongs to the sigma-70 factor family. ECF subfamily.</text>
</comment>
<evidence type="ECO:0000259" key="8">
    <source>
        <dbReference type="Pfam" id="PF08281"/>
    </source>
</evidence>
<feature type="domain" description="RNA polymerase sigma factor 70 region 4 type 2" evidence="8">
    <location>
        <begin position="107"/>
        <end position="157"/>
    </location>
</feature>
<keyword evidence="2" id="KW-0805">Transcription regulation</keyword>
<evidence type="ECO:0000313" key="10">
    <source>
        <dbReference type="Proteomes" id="UP001432014"/>
    </source>
</evidence>
<evidence type="ECO:0000259" key="7">
    <source>
        <dbReference type="Pfam" id="PF04542"/>
    </source>
</evidence>
<dbReference type="InterPro" id="IPR014325">
    <property type="entry name" value="RNA_pol_sigma-E_actinobac"/>
</dbReference>
<proteinExistence type="inferred from homology"/>
<dbReference type="PANTHER" id="PTHR43133:SF50">
    <property type="entry name" value="ECF RNA POLYMERASE SIGMA FACTOR SIGM"/>
    <property type="match status" value="1"/>
</dbReference>
<evidence type="ECO:0000256" key="6">
    <source>
        <dbReference type="SAM" id="MobiDB-lite"/>
    </source>
</evidence>
<dbReference type="InterPro" id="IPR013325">
    <property type="entry name" value="RNA_pol_sigma_r2"/>
</dbReference>
<dbReference type="InterPro" id="IPR036388">
    <property type="entry name" value="WH-like_DNA-bd_sf"/>
</dbReference>
<evidence type="ECO:0000256" key="3">
    <source>
        <dbReference type="ARBA" id="ARBA00023082"/>
    </source>
</evidence>
<evidence type="ECO:0000256" key="1">
    <source>
        <dbReference type="ARBA" id="ARBA00010641"/>
    </source>
</evidence>
<dbReference type="Proteomes" id="UP001432014">
    <property type="component" value="Chromosome"/>
</dbReference>
<dbReference type="SUPFAM" id="SSF88659">
    <property type="entry name" value="Sigma3 and sigma4 domains of RNA polymerase sigma factors"/>
    <property type="match status" value="1"/>
</dbReference>
<feature type="domain" description="RNA polymerase sigma-70 region 2" evidence="7">
    <location>
        <begin position="13"/>
        <end position="55"/>
    </location>
</feature>
<gene>
    <name evidence="9" type="ORF">OG469_05400</name>
</gene>
<reference evidence="9 10" key="1">
    <citation type="submission" date="2022-10" db="EMBL/GenBank/DDBJ databases">
        <title>The complete genomes of actinobacterial strains from the NBC collection.</title>
        <authorList>
            <person name="Joergensen T.S."/>
            <person name="Alvarez Arevalo M."/>
            <person name="Sterndorff E.B."/>
            <person name="Faurdal D."/>
            <person name="Vuksanovic O."/>
            <person name="Mourched A.-S."/>
            <person name="Charusanti P."/>
            <person name="Shaw S."/>
            <person name="Blin K."/>
            <person name="Weber T."/>
        </authorList>
    </citation>
    <scope>NUCLEOTIDE SEQUENCE [LARGE SCALE GENOMIC DNA]</scope>
    <source>
        <strain evidence="9 10">NBC_01247</strain>
    </source>
</reference>
<keyword evidence="5" id="KW-0804">Transcription</keyword>
<dbReference type="InterPro" id="IPR007627">
    <property type="entry name" value="RNA_pol_sigma70_r2"/>
</dbReference>
<dbReference type="InterPro" id="IPR013324">
    <property type="entry name" value="RNA_pol_sigma_r3/r4-like"/>
</dbReference>
<dbReference type="EMBL" id="CP108482">
    <property type="protein sequence ID" value="WUS54998.1"/>
    <property type="molecule type" value="Genomic_DNA"/>
</dbReference>
<dbReference type="Pfam" id="PF08281">
    <property type="entry name" value="Sigma70_r4_2"/>
    <property type="match status" value="1"/>
</dbReference>
<keyword evidence="3" id="KW-0731">Sigma factor</keyword>
<keyword evidence="4" id="KW-0238">DNA-binding</keyword>
<protein>
    <submittedName>
        <fullName evidence="9">SigE family RNA polymerase sigma factor</fullName>
    </submittedName>
</protein>
<dbReference type="CDD" id="cd06171">
    <property type="entry name" value="Sigma70_r4"/>
    <property type="match status" value="1"/>
</dbReference>
<dbReference type="SUPFAM" id="SSF88946">
    <property type="entry name" value="Sigma2 domain of RNA polymerase sigma factors"/>
    <property type="match status" value="1"/>
</dbReference>
<feature type="region of interest" description="Disordered" evidence="6">
    <location>
        <begin position="161"/>
        <end position="181"/>
    </location>
</feature>
<organism evidence="9 10">
    <name type="scientific">Kitasatospora herbaricolor</name>
    <dbReference type="NCBI Taxonomy" id="68217"/>
    <lineage>
        <taxon>Bacteria</taxon>
        <taxon>Bacillati</taxon>
        <taxon>Actinomycetota</taxon>
        <taxon>Actinomycetes</taxon>
        <taxon>Kitasatosporales</taxon>
        <taxon>Streptomycetaceae</taxon>
        <taxon>Kitasatospora</taxon>
    </lineage>
</organism>
<sequence>MTADEASAEFHAFFERHHAGLARLARLLTGEADAADDLAADAMVALWHRWDKVRGADHPLACARGTVAGLARVRIRGAIREKRRVLLFRSRRPERTGDPDMAAVLDVRAALARLPFRKRSCVVLRHAFDLSENETAQALGISVGTVRSRTSKGMAELQRLIGTRADGRLPGSRSRSRSRSR</sequence>
<dbReference type="NCBIfam" id="TIGR02983">
    <property type="entry name" value="SigE-fam_strep"/>
    <property type="match status" value="1"/>
</dbReference>
<dbReference type="Gene3D" id="1.10.10.10">
    <property type="entry name" value="Winged helix-like DNA-binding domain superfamily/Winged helix DNA-binding domain"/>
    <property type="match status" value="1"/>
</dbReference>
<dbReference type="PANTHER" id="PTHR43133">
    <property type="entry name" value="RNA POLYMERASE ECF-TYPE SIGMA FACTO"/>
    <property type="match status" value="1"/>
</dbReference>